<protein>
    <submittedName>
        <fullName evidence="1">Uncharacterized protein</fullName>
    </submittedName>
</protein>
<dbReference type="InterPro" id="IPR045397">
    <property type="entry name" value="TumE-like"/>
</dbReference>
<keyword evidence="2" id="KW-1185">Reference proteome</keyword>
<organism evidence="1 2">
    <name type="scientific">Geomobilimonas luticola</name>
    <dbReference type="NCBI Taxonomy" id="1114878"/>
    <lineage>
        <taxon>Bacteria</taxon>
        <taxon>Pseudomonadati</taxon>
        <taxon>Thermodesulfobacteriota</taxon>
        <taxon>Desulfuromonadia</taxon>
        <taxon>Geobacterales</taxon>
        <taxon>Geobacteraceae</taxon>
        <taxon>Geomobilimonas</taxon>
    </lineage>
</organism>
<sequence length="93" mass="10860">MNARLMLNERHIVSDHAFVEMVVWRLPSPLSGSHHTFKYRLALVVDGHCVLRYDNEAGKGDHRHVGEEETPYVFISPQVLLDDFWNDVDTWRS</sequence>
<gene>
    <name evidence="1" type="ORF">KI810_10860</name>
</gene>
<dbReference type="Proteomes" id="UP000756860">
    <property type="component" value="Unassembled WGS sequence"/>
</dbReference>
<dbReference type="EMBL" id="JAHCVK010000004">
    <property type="protein sequence ID" value="MBT0653557.1"/>
    <property type="molecule type" value="Genomic_DNA"/>
</dbReference>
<reference evidence="1 2" key="1">
    <citation type="submission" date="2021-05" db="EMBL/GenBank/DDBJ databases">
        <title>The draft genome of Geobacter luticola JCM 17780.</title>
        <authorList>
            <person name="Xu Z."/>
            <person name="Masuda Y."/>
            <person name="Itoh H."/>
            <person name="Senoo K."/>
        </authorList>
    </citation>
    <scope>NUCLEOTIDE SEQUENCE [LARGE SCALE GENOMIC DNA]</scope>
    <source>
        <strain evidence="1 2">JCM 17780</strain>
    </source>
</reference>
<dbReference type="Pfam" id="PF20126">
    <property type="entry name" value="TumE"/>
    <property type="match status" value="1"/>
</dbReference>
<accession>A0ABS5SDV9</accession>
<proteinExistence type="predicted"/>
<name>A0ABS5SDV9_9BACT</name>
<comment type="caution">
    <text evidence="1">The sequence shown here is derived from an EMBL/GenBank/DDBJ whole genome shotgun (WGS) entry which is preliminary data.</text>
</comment>
<evidence type="ECO:0000313" key="1">
    <source>
        <dbReference type="EMBL" id="MBT0653557.1"/>
    </source>
</evidence>
<evidence type="ECO:0000313" key="2">
    <source>
        <dbReference type="Proteomes" id="UP000756860"/>
    </source>
</evidence>